<dbReference type="SUPFAM" id="SSF56317">
    <property type="entry name" value="Carbon-nitrogen hydrolase"/>
    <property type="match status" value="1"/>
</dbReference>
<dbReference type="Pfam" id="PF00795">
    <property type="entry name" value="CN_hydrolase"/>
    <property type="match status" value="1"/>
</dbReference>
<protein>
    <submittedName>
        <fullName evidence="3">Carbon-nitrogen hydrolase family protein</fullName>
    </submittedName>
</protein>
<organism evidence="3 4">
    <name type="scientific">Affinibrenneria salicis</name>
    <dbReference type="NCBI Taxonomy" id="2590031"/>
    <lineage>
        <taxon>Bacteria</taxon>
        <taxon>Pseudomonadati</taxon>
        <taxon>Pseudomonadota</taxon>
        <taxon>Gammaproteobacteria</taxon>
        <taxon>Enterobacterales</taxon>
        <taxon>Pectobacteriaceae</taxon>
        <taxon>Affinibrenneria</taxon>
    </lineage>
</organism>
<dbReference type="PANTHER" id="PTHR43674">
    <property type="entry name" value="NITRILASE C965.09-RELATED"/>
    <property type="match status" value="1"/>
</dbReference>
<evidence type="ECO:0000256" key="1">
    <source>
        <dbReference type="ARBA" id="ARBA00022801"/>
    </source>
</evidence>
<gene>
    <name evidence="3" type="ORF">FJU30_13990</name>
</gene>
<dbReference type="AlphaFoldDB" id="A0A5J5FZ99"/>
<dbReference type="PROSITE" id="PS50263">
    <property type="entry name" value="CN_HYDROLASE"/>
    <property type="match status" value="1"/>
</dbReference>
<dbReference type="InterPro" id="IPR003010">
    <property type="entry name" value="C-N_Hydrolase"/>
</dbReference>
<dbReference type="GO" id="GO:0016811">
    <property type="term" value="F:hydrolase activity, acting on carbon-nitrogen (but not peptide) bonds, in linear amides"/>
    <property type="evidence" value="ECO:0007669"/>
    <property type="project" value="TreeGrafter"/>
</dbReference>
<name>A0A5J5FZ99_9GAMM</name>
<dbReference type="Gene3D" id="3.60.110.10">
    <property type="entry name" value="Carbon-nitrogen hydrolase"/>
    <property type="match status" value="1"/>
</dbReference>
<dbReference type="Proteomes" id="UP000335415">
    <property type="component" value="Unassembled WGS sequence"/>
</dbReference>
<feature type="domain" description="CN hydrolase" evidence="2">
    <location>
        <begin position="4"/>
        <end position="259"/>
    </location>
</feature>
<accession>A0A5J5FZ99</accession>
<evidence type="ECO:0000259" key="2">
    <source>
        <dbReference type="PROSITE" id="PS50263"/>
    </source>
</evidence>
<evidence type="ECO:0000313" key="3">
    <source>
        <dbReference type="EMBL" id="KAA8999439.1"/>
    </source>
</evidence>
<keyword evidence="4" id="KW-1185">Reference proteome</keyword>
<sequence>MSSLILATVAMPAFYDKKRNLDNILDYLSQAARDGAQLVVFPEQILQGYLTDTLSWNADNVSWQFAQAEVVDNSASLRRIGALLRQLGLYAVIGMTERHPVRAEVLFNTAVLLGPQGLLGRYRKVHQPGDEKHVYYPGRRFPVFDTPLGRIGMLICYDKVFPESTRQLALQGADIMIMPTAWGYAGDGNDGEEDAMVDAYTLFGRTRALENQCWMVESNLFGQHGNLHYHGHSRIIDPLGRIVADTGPAAGLALATVDIQAEIVRARSVGYIGYHFLKDYVPVSAEPSVLTVQSRHSDPQGDAR</sequence>
<dbReference type="InterPro" id="IPR036526">
    <property type="entry name" value="C-N_Hydrolase_sf"/>
</dbReference>
<dbReference type="OrthoDB" id="9803803at2"/>
<proteinExistence type="predicted"/>
<dbReference type="PANTHER" id="PTHR43674:SF16">
    <property type="entry name" value="CARBON-NITROGEN FAMILY, PUTATIVE (AFU_ORTHOLOGUE AFUA_5G02350)-RELATED"/>
    <property type="match status" value="1"/>
</dbReference>
<dbReference type="EMBL" id="VYKJ01000006">
    <property type="protein sequence ID" value="KAA8999439.1"/>
    <property type="molecule type" value="Genomic_DNA"/>
</dbReference>
<reference evidence="3 4" key="1">
    <citation type="submission" date="2019-09" db="EMBL/GenBank/DDBJ databases">
        <authorList>
            <person name="Li Y."/>
        </authorList>
    </citation>
    <scope>NUCLEOTIDE SEQUENCE [LARGE SCALE GENOMIC DNA]</scope>
    <source>
        <strain evidence="3 4">L3-3HA</strain>
    </source>
</reference>
<comment type="caution">
    <text evidence="3">The sequence shown here is derived from an EMBL/GenBank/DDBJ whole genome shotgun (WGS) entry which is preliminary data.</text>
</comment>
<dbReference type="RefSeq" id="WP_150435582.1">
    <property type="nucleotide sequence ID" value="NZ_VYKJ01000006.1"/>
</dbReference>
<dbReference type="InterPro" id="IPR050345">
    <property type="entry name" value="Aliph_Amidase/BUP"/>
</dbReference>
<dbReference type="CDD" id="cd07197">
    <property type="entry name" value="nitrilase"/>
    <property type="match status" value="1"/>
</dbReference>
<keyword evidence="1 3" id="KW-0378">Hydrolase</keyword>
<evidence type="ECO:0000313" key="4">
    <source>
        <dbReference type="Proteomes" id="UP000335415"/>
    </source>
</evidence>